<protein>
    <submittedName>
        <fullName evidence="1">Uncharacterized protein</fullName>
    </submittedName>
</protein>
<evidence type="ECO:0000313" key="1">
    <source>
        <dbReference type="EMBL" id="MBE1503107.1"/>
    </source>
</evidence>
<organism evidence="1 2">
    <name type="scientific">Rhizobium viscosum</name>
    <name type="common">Arthrobacter viscosus</name>
    <dbReference type="NCBI Taxonomy" id="1673"/>
    <lineage>
        <taxon>Bacteria</taxon>
        <taxon>Pseudomonadati</taxon>
        <taxon>Pseudomonadota</taxon>
        <taxon>Alphaproteobacteria</taxon>
        <taxon>Hyphomicrobiales</taxon>
        <taxon>Rhizobiaceae</taxon>
        <taxon>Rhizobium/Agrobacterium group</taxon>
        <taxon>Rhizobium</taxon>
    </lineage>
</organism>
<gene>
    <name evidence="1" type="ORF">H4W29_000288</name>
</gene>
<accession>A0ABR9IJF2</accession>
<evidence type="ECO:0000313" key="2">
    <source>
        <dbReference type="Proteomes" id="UP000620262"/>
    </source>
</evidence>
<name>A0ABR9IJF2_RHIVS</name>
<comment type="caution">
    <text evidence="1">The sequence shown here is derived from an EMBL/GenBank/DDBJ whole genome shotgun (WGS) entry which is preliminary data.</text>
</comment>
<dbReference type="RefSeq" id="WP_192727371.1">
    <property type="nucleotide sequence ID" value="NZ_BAAAVL010000003.1"/>
</dbReference>
<keyword evidence="2" id="KW-1185">Reference proteome</keyword>
<reference evidence="1 2" key="1">
    <citation type="submission" date="2020-10" db="EMBL/GenBank/DDBJ databases">
        <title>Sequencing the genomes of 1000 actinobacteria strains.</title>
        <authorList>
            <person name="Klenk H.-P."/>
        </authorList>
    </citation>
    <scope>NUCLEOTIDE SEQUENCE [LARGE SCALE GENOMIC DNA]</scope>
    <source>
        <strain evidence="1 2">DSM 7307</strain>
    </source>
</reference>
<dbReference type="EMBL" id="JADBEC010000001">
    <property type="protein sequence ID" value="MBE1503107.1"/>
    <property type="molecule type" value="Genomic_DNA"/>
</dbReference>
<sequence>MSLPSHHVSMGKVHTGSVFGIQPLSDERRAGLRRELEWLETDLIRRRKKLAFWSKCQALAEADATVDDHLREEARYFHAQAQKLVDSGEKLRAYLIADIQDQPEHLPAYHHIH</sequence>
<dbReference type="Proteomes" id="UP000620262">
    <property type="component" value="Unassembled WGS sequence"/>
</dbReference>
<proteinExistence type="predicted"/>